<keyword evidence="3 6" id="KW-0694">RNA-binding</keyword>
<keyword evidence="5 6" id="KW-0804">Transcription</keyword>
<dbReference type="PANTHER" id="PTHR11078:SF3">
    <property type="entry name" value="ANTITERMINATION NUSB DOMAIN-CONTAINING PROTEIN"/>
    <property type="match status" value="1"/>
</dbReference>
<dbReference type="Pfam" id="PF01029">
    <property type="entry name" value="NusB"/>
    <property type="match status" value="1"/>
</dbReference>
<keyword evidence="2 6" id="KW-0889">Transcription antitermination</keyword>
<gene>
    <name evidence="6" type="primary">nusB</name>
    <name evidence="8" type="ORF">C8N29_11833</name>
</gene>
<dbReference type="GO" id="GO:0003723">
    <property type="term" value="F:RNA binding"/>
    <property type="evidence" value="ECO:0007669"/>
    <property type="project" value="UniProtKB-UniRule"/>
</dbReference>
<keyword evidence="4 6" id="KW-0805">Transcription regulation</keyword>
<comment type="similarity">
    <text evidence="1 6">Belongs to the NusB family.</text>
</comment>
<sequence>MQKAQAKNTPAARHKARKFALQGLYEWQLSGNPPFEIEARYRVENAMHKVDLAYFHELLHQVVGRVHELDPVFEPLLDRKLQQLDPIERNIIRMGCYELKHHIEIPYRVVLNEAVELAKEFGATDSYKFVNSILDEVAKSVRSVERQAE</sequence>
<reference evidence="8 9" key="1">
    <citation type="submission" date="2018-04" db="EMBL/GenBank/DDBJ databases">
        <title>Genomic Encyclopedia of Archaeal and Bacterial Type Strains, Phase II (KMG-II): from individual species to whole genera.</title>
        <authorList>
            <person name="Goeker M."/>
        </authorList>
    </citation>
    <scope>NUCLEOTIDE SEQUENCE [LARGE SCALE GENOMIC DNA]</scope>
    <source>
        <strain evidence="8 9">DSM 5822</strain>
    </source>
</reference>
<dbReference type="Proteomes" id="UP000244223">
    <property type="component" value="Unassembled WGS sequence"/>
</dbReference>
<dbReference type="GO" id="GO:0031564">
    <property type="term" value="P:transcription antitermination"/>
    <property type="evidence" value="ECO:0007669"/>
    <property type="project" value="UniProtKB-KW"/>
</dbReference>
<name>A0A2T5IUJ1_9GAMM</name>
<dbReference type="GO" id="GO:0006353">
    <property type="term" value="P:DNA-templated transcription termination"/>
    <property type="evidence" value="ECO:0007669"/>
    <property type="project" value="UniProtKB-UniRule"/>
</dbReference>
<comment type="function">
    <text evidence="6">Involved in transcription antitermination. Required for transcription of ribosomal RNA (rRNA) genes. Binds specifically to the boxA antiterminator sequence of the ribosomal RNA (rrn) operons.</text>
</comment>
<dbReference type="EMBL" id="QAON01000018">
    <property type="protein sequence ID" value="PTQ87538.1"/>
    <property type="molecule type" value="Genomic_DNA"/>
</dbReference>
<accession>A0A2T5IUJ1</accession>
<dbReference type="HAMAP" id="MF_00073">
    <property type="entry name" value="NusB"/>
    <property type="match status" value="1"/>
</dbReference>
<feature type="domain" description="NusB/RsmB/TIM44" evidence="7">
    <location>
        <begin position="14"/>
        <end position="139"/>
    </location>
</feature>
<protein>
    <recommendedName>
        <fullName evidence="6">Transcription antitermination protein NusB</fullName>
    </recommendedName>
    <alternativeName>
        <fullName evidence="6">Antitermination factor NusB</fullName>
    </alternativeName>
</protein>
<dbReference type="PANTHER" id="PTHR11078">
    <property type="entry name" value="N UTILIZATION SUBSTANCE PROTEIN B-RELATED"/>
    <property type="match status" value="1"/>
</dbReference>
<dbReference type="InterPro" id="IPR035926">
    <property type="entry name" value="NusB-like_sf"/>
</dbReference>
<evidence type="ECO:0000256" key="6">
    <source>
        <dbReference type="HAMAP-Rule" id="MF_00073"/>
    </source>
</evidence>
<evidence type="ECO:0000313" key="8">
    <source>
        <dbReference type="EMBL" id="PTQ87538.1"/>
    </source>
</evidence>
<evidence type="ECO:0000313" key="9">
    <source>
        <dbReference type="Proteomes" id="UP000244223"/>
    </source>
</evidence>
<evidence type="ECO:0000256" key="5">
    <source>
        <dbReference type="ARBA" id="ARBA00023163"/>
    </source>
</evidence>
<evidence type="ECO:0000256" key="1">
    <source>
        <dbReference type="ARBA" id="ARBA00005952"/>
    </source>
</evidence>
<dbReference type="AlphaFoldDB" id="A0A2T5IUJ1"/>
<dbReference type="RefSeq" id="WP_239987178.1">
    <property type="nucleotide sequence ID" value="NZ_QAON01000018.1"/>
</dbReference>
<dbReference type="InterPro" id="IPR011605">
    <property type="entry name" value="NusB_fam"/>
</dbReference>
<dbReference type="GO" id="GO:0005829">
    <property type="term" value="C:cytosol"/>
    <property type="evidence" value="ECO:0007669"/>
    <property type="project" value="TreeGrafter"/>
</dbReference>
<dbReference type="NCBIfam" id="TIGR01951">
    <property type="entry name" value="nusB"/>
    <property type="match status" value="1"/>
</dbReference>
<dbReference type="InterPro" id="IPR006027">
    <property type="entry name" value="NusB_RsmB_TIM44"/>
</dbReference>
<evidence type="ECO:0000256" key="3">
    <source>
        <dbReference type="ARBA" id="ARBA00022884"/>
    </source>
</evidence>
<evidence type="ECO:0000256" key="2">
    <source>
        <dbReference type="ARBA" id="ARBA00022814"/>
    </source>
</evidence>
<dbReference type="SUPFAM" id="SSF48013">
    <property type="entry name" value="NusB-like"/>
    <property type="match status" value="1"/>
</dbReference>
<dbReference type="Gene3D" id="1.10.940.10">
    <property type="entry name" value="NusB-like"/>
    <property type="match status" value="1"/>
</dbReference>
<comment type="caution">
    <text evidence="8">The sequence shown here is derived from an EMBL/GenBank/DDBJ whole genome shotgun (WGS) entry which is preliminary data.</text>
</comment>
<proteinExistence type="inferred from homology"/>
<evidence type="ECO:0000256" key="4">
    <source>
        <dbReference type="ARBA" id="ARBA00023015"/>
    </source>
</evidence>
<organism evidence="8 9">
    <name type="scientific">Agitococcus lubricus</name>
    <dbReference type="NCBI Taxonomy" id="1077255"/>
    <lineage>
        <taxon>Bacteria</taxon>
        <taxon>Pseudomonadati</taxon>
        <taxon>Pseudomonadota</taxon>
        <taxon>Gammaproteobacteria</taxon>
        <taxon>Moraxellales</taxon>
        <taxon>Moraxellaceae</taxon>
        <taxon>Agitococcus</taxon>
    </lineage>
</organism>
<evidence type="ECO:0000259" key="7">
    <source>
        <dbReference type="Pfam" id="PF01029"/>
    </source>
</evidence>
<keyword evidence="9" id="KW-1185">Reference proteome</keyword>